<evidence type="ECO:0000313" key="2">
    <source>
        <dbReference type="EMBL" id="ODQ61684.1"/>
    </source>
</evidence>
<dbReference type="Proteomes" id="UP000094112">
    <property type="component" value="Unassembled WGS sequence"/>
</dbReference>
<dbReference type="OrthoDB" id="4089008at2759"/>
<sequence>MASTSDSSGGHGGITQAIRNHLGFNDDKKWKEFSTRRLELIDKFNLSFKKASEQDDSIKQIANLLRTEFGFPQDTLMDFDKLVRAAIQSVRRNRKRSSRSRLTNDRFILNEKLLEQQQQSIHNKMGVSTLLSNTTTTDTTPSTSHPTSPNSQSLQLPPIKNITNLSISQFNKQKILQSIEKSKTCAMISNNSSILHLENLTNLGNSIISSSASFVLERFFQDLSNDSINYLYSQISSSKTLSRILKTLGVITTELLILSDFQSSQLLAKLLGGVVKDFGFESIIYDLSEIFHEIILNQYPLIATQVSKITSESLLTPTLNVIPSEADKEWIKNVQLKYGERVLNFIYKPISTAPPSILEIIENGKVAFGIQKNLNLIKLKLKNGVLLNNDEELEKLFKIDEDLELEIFVIGSYQSNNDESNSTRVGISSLL</sequence>
<dbReference type="GO" id="GO:0006396">
    <property type="term" value="P:RNA processing"/>
    <property type="evidence" value="ECO:0007669"/>
    <property type="project" value="InterPro"/>
</dbReference>
<dbReference type="RefSeq" id="XP_019040891.1">
    <property type="nucleotide sequence ID" value="XM_019184283.1"/>
</dbReference>
<reference evidence="2 3" key="1">
    <citation type="journal article" date="2016" name="Proc. Natl. Acad. Sci. U.S.A.">
        <title>Comparative genomics of biotechnologically important yeasts.</title>
        <authorList>
            <person name="Riley R."/>
            <person name="Haridas S."/>
            <person name="Wolfe K.H."/>
            <person name="Lopes M.R."/>
            <person name="Hittinger C.T."/>
            <person name="Goeker M."/>
            <person name="Salamov A.A."/>
            <person name="Wisecaver J.H."/>
            <person name="Long T.M."/>
            <person name="Calvey C.H."/>
            <person name="Aerts A.L."/>
            <person name="Barry K.W."/>
            <person name="Choi C."/>
            <person name="Clum A."/>
            <person name="Coughlan A.Y."/>
            <person name="Deshpande S."/>
            <person name="Douglass A.P."/>
            <person name="Hanson S.J."/>
            <person name="Klenk H.-P."/>
            <person name="LaButti K.M."/>
            <person name="Lapidus A."/>
            <person name="Lindquist E.A."/>
            <person name="Lipzen A.M."/>
            <person name="Meier-Kolthoff J.P."/>
            <person name="Ohm R.A."/>
            <person name="Otillar R.P."/>
            <person name="Pangilinan J.L."/>
            <person name="Peng Y."/>
            <person name="Rokas A."/>
            <person name="Rosa C.A."/>
            <person name="Scheuner C."/>
            <person name="Sibirny A.A."/>
            <person name="Slot J.C."/>
            <person name="Stielow J.B."/>
            <person name="Sun H."/>
            <person name="Kurtzman C.P."/>
            <person name="Blackwell M."/>
            <person name="Grigoriev I.V."/>
            <person name="Jeffries T.W."/>
        </authorList>
    </citation>
    <scope>NUCLEOTIDE SEQUENCE [LARGE SCALE GENOMIC DNA]</scope>
    <source>
        <strain evidence="3">ATCC 58044 / CBS 1984 / NCYC 433 / NRRL Y-366-8</strain>
    </source>
</reference>
<feature type="compositionally biased region" description="Low complexity" evidence="1">
    <location>
        <begin position="131"/>
        <end position="151"/>
    </location>
</feature>
<dbReference type="GO" id="GO:0004525">
    <property type="term" value="F:ribonuclease III activity"/>
    <property type="evidence" value="ECO:0007669"/>
    <property type="project" value="InterPro"/>
</dbReference>
<gene>
    <name evidence="2" type="ORF">WICANDRAFT_75888</name>
</gene>
<proteinExistence type="predicted"/>
<organism evidence="2 3">
    <name type="scientific">Wickerhamomyces anomalus (strain ATCC 58044 / CBS 1984 / NCYC 433 / NRRL Y-366-8)</name>
    <name type="common">Yeast</name>
    <name type="synonym">Hansenula anomala</name>
    <dbReference type="NCBI Taxonomy" id="683960"/>
    <lineage>
        <taxon>Eukaryota</taxon>
        <taxon>Fungi</taxon>
        <taxon>Dikarya</taxon>
        <taxon>Ascomycota</taxon>
        <taxon>Saccharomycotina</taxon>
        <taxon>Saccharomycetes</taxon>
        <taxon>Phaffomycetales</taxon>
        <taxon>Wickerhamomycetaceae</taxon>
        <taxon>Wickerhamomyces</taxon>
    </lineage>
</organism>
<feature type="region of interest" description="Disordered" evidence="1">
    <location>
        <begin position="131"/>
        <end position="155"/>
    </location>
</feature>
<dbReference type="EMBL" id="KV454208">
    <property type="protein sequence ID" value="ODQ61684.1"/>
    <property type="molecule type" value="Genomic_DNA"/>
</dbReference>
<accession>A0A1E3P8Z0</accession>
<dbReference type="GeneID" id="30201529"/>
<dbReference type="InterPro" id="IPR007147">
    <property type="entry name" value="TF_Vhr"/>
</dbReference>
<dbReference type="InterPro" id="IPR036389">
    <property type="entry name" value="RNase_III_sf"/>
</dbReference>
<dbReference type="STRING" id="683960.A0A1E3P8Z0"/>
<dbReference type="SUPFAM" id="SSF69065">
    <property type="entry name" value="RNase III domain-like"/>
    <property type="match status" value="1"/>
</dbReference>
<keyword evidence="3" id="KW-1185">Reference proteome</keyword>
<evidence type="ECO:0000313" key="3">
    <source>
        <dbReference type="Proteomes" id="UP000094112"/>
    </source>
</evidence>
<protein>
    <submittedName>
        <fullName evidence="2">Uncharacterized protein</fullName>
    </submittedName>
</protein>
<name>A0A1E3P8Z0_WICAA</name>
<evidence type="ECO:0000256" key="1">
    <source>
        <dbReference type="SAM" id="MobiDB-lite"/>
    </source>
</evidence>
<dbReference type="AlphaFoldDB" id="A0A1E3P8Z0"/>
<dbReference type="Pfam" id="PF04001">
    <property type="entry name" value="Vhr1"/>
    <property type="match status" value="1"/>
</dbReference>